<dbReference type="Gene3D" id="3.40.50.1820">
    <property type="entry name" value="alpha/beta hydrolase"/>
    <property type="match status" value="1"/>
</dbReference>
<keyword evidence="5" id="KW-1185">Reference proteome</keyword>
<dbReference type="PRINTS" id="PR00111">
    <property type="entry name" value="ABHYDROLASE"/>
</dbReference>
<reference evidence="4 5" key="1">
    <citation type="journal article" date="2019" name="Int. J. Syst. Evol. Microbiol.">
        <title>The Global Catalogue of Microorganisms (GCM) 10K type strain sequencing project: providing services to taxonomists for standard genome sequencing and annotation.</title>
        <authorList>
            <consortium name="The Broad Institute Genomics Platform"/>
            <consortium name="The Broad Institute Genome Sequencing Center for Infectious Disease"/>
            <person name="Wu L."/>
            <person name="Ma J."/>
        </authorList>
    </citation>
    <scope>NUCLEOTIDE SEQUENCE [LARGE SCALE GENOMIC DNA]</scope>
    <source>
        <strain evidence="4 5">JCM 16009</strain>
    </source>
</reference>
<gene>
    <name evidence="4" type="ORF">GCM10009836_50720</name>
</gene>
<proteinExistence type="inferred from homology"/>
<keyword evidence="1" id="KW-0378">Hydrolase</keyword>
<name>A0ABN2NDC7_9PSEU</name>
<protein>
    <recommendedName>
        <fullName evidence="3">Serine aminopeptidase S33 domain-containing protein</fullName>
    </recommendedName>
</protein>
<dbReference type="Pfam" id="PF12146">
    <property type="entry name" value="Hydrolase_4"/>
    <property type="match status" value="1"/>
</dbReference>
<dbReference type="EMBL" id="BAAAQK010000019">
    <property type="protein sequence ID" value="GAA1864235.1"/>
    <property type="molecule type" value="Genomic_DNA"/>
</dbReference>
<evidence type="ECO:0000313" key="5">
    <source>
        <dbReference type="Proteomes" id="UP001500449"/>
    </source>
</evidence>
<organism evidence="4 5">
    <name type="scientific">Pseudonocardia ailaonensis</name>
    <dbReference type="NCBI Taxonomy" id="367279"/>
    <lineage>
        <taxon>Bacteria</taxon>
        <taxon>Bacillati</taxon>
        <taxon>Actinomycetota</taxon>
        <taxon>Actinomycetes</taxon>
        <taxon>Pseudonocardiales</taxon>
        <taxon>Pseudonocardiaceae</taxon>
        <taxon>Pseudonocardia</taxon>
    </lineage>
</organism>
<feature type="domain" description="Serine aminopeptidase S33" evidence="3">
    <location>
        <begin position="46"/>
        <end position="275"/>
    </location>
</feature>
<dbReference type="SUPFAM" id="SSF53474">
    <property type="entry name" value="alpha/beta-Hydrolases"/>
    <property type="match status" value="1"/>
</dbReference>
<comment type="caution">
    <text evidence="4">The sequence shown here is derived from an EMBL/GenBank/DDBJ whole genome shotgun (WGS) entry which is preliminary data.</text>
</comment>
<evidence type="ECO:0000313" key="4">
    <source>
        <dbReference type="EMBL" id="GAA1864235.1"/>
    </source>
</evidence>
<accession>A0ABN2NDC7</accession>
<dbReference type="InterPro" id="IPR022742">
    <property type="entry name" value="Hydrolase_4"/>
</dbReference>
<evidence type="ECO:0000256" key="1">
    <source>
        <dbReference type="ARBA" id="ARBA00022801"/>
    </source>
</evidence>
<evidence type="ECO:0000259" key="3">
    <source>
        <dbReference type="Pfam" id="PF12146"/>
    </source>
</evidence>
<comment type="similarity">
    <text evidence="2">Belongs to the AB hydrolase superfamily. FUS2 hydrolase family.</text>
</comment>
<dbReference type="InterPro" id="IPR050261">
    <property type="entry name" value="FrsA_esterase"/>
</dbReference>
<dbReference type="Proteomes" id="UP001500449">
    <property type="component" value="Unassembled WGS sequence"/>
</dbReference>
<dbReference type="InterPro" id="IPR029058">
    <property type="entry name" value="AB_hydrolase_fold"/>
</dbReference>
<dbReference type="InterPro" id="IPR000073">
    <property type="entry name" value="AB_hydrolase_1"/>
</dbReference>
<evidence type="ECO:0000256" key="2">
    <source>
        <dbReference type="ARBA" id="ARBA00038115"/>
    </source>
</evidence>
<dbReference type="PANTHER" id="PTHR22946">
    <property type="entry name" value="DIENELACTONE HYDROLASE DOMAIN-CONTAINING PROTEIN-RELATED"/>
    <property type="match status" value="1"/>
</dbReference>
<dbReference type="PANTHER" id="PTHR22946:SF9">
    <property type="entry name" value="POLYKETIDE TRANSFERASE AF380"/>
    <property type="match status" value="1"/>
</dbReference>
<sequence length="303" mass="31698">MSLVRVTRPVMDARSNRVVSHDIVHLESDGLRLQGVLVTPAGFSGPRPAVVMSHGWSGAVNHRVLPLADLLARAGYVSLALDHRGFGGSEGVRGRSEPAEQARDVSAAARWLAGRDDVDGTAIGVLGASFGGAIAIASAARDDFLRACVAIVPVGDGERWLSGLHGDAWAGLRTRAEADPAARVELPSMMPMPDTEPARAEAELMRQAQPAGYPLENALLAAAFSPESESAAIAPRALCVIATEDDSVVPVEQAKRVHAAAGEPKELHLLPQGDHGGPLGPLVETTAEIVLAFFDRHLAGVRA</sequence>